<evidence type="ECO:0000256" key="2">
    <source>
        <dbReference type="ARBA" id="ARBA00022692"/>
    </source>
</evidence>
<dbReference type="GO" id="GO:0005886">
    <property type="term" value="C:plasma membrane"/>
    <property type="evidence" value="ECO:0007669"/>
    <property type="project" value="TreeGrafter"/>
</dbReference>
<feature type="transmembrane region" description="Helical" evidence="6">
    <location>
        <begin position="177"/>
        <end position="200"/>
    </location>
</feature>
<dbReference type="GO" id="GO:0022857">
    <property type="term" value="F:transmembrane transporter activity"/>
    <property type="evidence" value="ECO:0007669"/>
    <property type="project" value="InterPro"/>
</dbReference>
<feature type="transmembrane region" description="Helical" evidence="6">
    <location>
        <begin position="118"/>
        <end position="137"/>
    </location>
</feature>
<evidence type="ECO:0000259" key="7">
    <source>
        <dbReference type="PROSITE" id="PS50850"/>
    </source>
</evidence>
<feature type="transmembrane region" description="Helical" evidence="6">
    <location>
        <begin position="384"/>
        <end position="403"/>
    </location>
</feature>
<keyword evidence="2 6" id="KW-0812">Transmembrane</keyword>
<feature type="compositionally biased region" description="Polar residues" evidence="5">
    <location>
        <begin position="278"/>
        <end position="287"/>
    </location>
</feature>
<feature type="region of interest" description="Disordered" evidence="5">
    <location>
        <begin position="278"/>
        <end position="299"/>
    </location>
</feature>
<gene>
    <name evidence="8" type="ORF">EDD36DRAFT_417780</name>
</gene>
<dbReference type="InterPro" id="IPR011701">
    <property type="entry name" value="MFS"/>
</dbReference>
<evidence type="ECO:0000256" key="4">
    <source>
        <dbReference type="ARBA" id="ARBA00023136"/>
    </source>
</evidence>
<feature type="transmembrane region" description="Helical" evidence="6">
    <location>
        <begin position="343"/>
        <end position="372"/>
    </location>
</feature>
<evidence type="ECO:0000313" key="9">
    <source>
        <dbReference type="Proteomes" id="UP001203852"/>
    </source>
</evidence>
<evidence type="ECO:0000256" key="1">
    <source>
        <dbReference type="ARBA" id="ARBA00004141"/>
    </source>
</evidence>
<feature type="transmembrane region" description="Helical" evidence="6">
    <location>
        <begin position="521"/>
        <end position="541"/>
    </location>
</feature>
<dbReference type="Proteomes" id="UP001203852">
    <property type="component" value="Unassembled WGS sequence"/>
</dbReference>
<feature type="compositionally biased region" description="Basic and acidic residues" evidence="5">
    <location>
        <begin position="288"/>
        <end position="297"/>
    </location>
</feature>
<dbReference type="PANTHER" id="PTHR23502">
    <property type="entry name" value="MAJOR FACILITATOR SUPERFAMILY"/>
    <property type="match status" value="1"/>
</dbReference>
<feature type="transmembrane region" description="Helical" evidence="6">
    <location>
        <begin position="78"/>
        <end position="98"/>
    </location>
</feature>
<keyword evidence="3 6" id="KW-1133">Transmembrane helix</keyword>
<protein>
    <submittedName>
        <fullName evidence="8">Serine/threonine kinase 16</fullName>
    </submittedName>
</protein>
<evidence type="ECO:0000313" key="8">
    <source>
        <dbReference type="EMBL" id="KAI1613924.1"/>
    </source>
</evidence>
<accession>A0AAN6DYM3</accession>
<comment type="caution">
    <text evidence="8">The sequence shown here is derived from an EMBL/GenBank/DDBJ whole genome shotgun (WGS) entry which is preliminary data.</text>
</comment>
<keyword evidence="8" id="KW-0808">Transferase</keyword>
<dbReference type="AlphaFoldDB" id="A0AAN6DYM3"/>
<reference evidence="8" key="1">
    <citation type="journal article" date="2022" name="bioRxiv">
        <title>Deciphering the potential niche of two novel black yeast fungi from a biological soil crust based on their genomes, phenotypes, and melanin regulation.</title>
        <authorList>
            <consortium name="DOE Joint Genome Institute"/>
            <person name="Carr E.C."/>
            <person name="Barton Q."/>
            <person name="Grambo S."/>
            <person name="Sullivan M."/>
            <person name="Renfro C.M."/>
            <person name="Kuo A."/>
            <person name="Pangilinan J."/>
            <person name="Lipzen A."/>
            <person name="Keymanesh K."/>
            <person name="Savage E."/>
            <person name="Barry K."/>
            <person name="Grigoriev I.V."/>
            <person name="Riekhof W.R."/>
            <person name="Harris S.S."/>
        </authorList>
    </citation>
    <scope>NUCLEOTIDE SEQUENCE</scope>
    <source>
        <strain evidence="8">JF 03-4F</strain>
    </source>
</reference>
<sequence length="561" mass="62658">MGLGILEPRVEHVPGTVYVFETEQRHAELLEINQHLKTDNNGRTILIPQPSDDPNDPLASAFSVENVPQNWPLWQRDLILAILCFVSCLATTASPLLAADSVTIALVFKRTFQDAALLTAYHLVGVCVAGWLFVASARVWGKRHLFLLGALLMVASSAWGGSTHVHHNYASLLWSRIFQGVALAPFEALVNACVGDLYFVHERGVRMAITNTCLFGGAFLTPVFVGMISAHLGWQWSFYLLAIFMAAGFLLVLFFVPETAYRRAHSLDLDLVAGDSSTDSLPNAQNTGKRDAEEKPPHATVVAQNPTRRVSYLQRLMPFNGRKTDESFFKLLFRPFPLFLHPAVAWACLIQGVIIGWTVMVGVILSLIFLGPPLFFNEERAGKMYTSAFIGSMLGLVLAGLYSEGVTRFMIRQHKGKYEPEFRILLVIPTLVFSAIGLYGFGITAVNVTRYGWLIPEVFLAFIIISMVMGAIASAQYLLDAHRELAVEAFTTLLIFKNIFSFVLAYNAYNWVFAIRINHLFIIFGSIEVAICLLSIPMYVFGKKNREFFHRHDILRMTGLR</sequence>
<organism evidence="8 9">
    <name type="scientific">Exophiala viscosa</name>
    <dbReference type="NCBI Taxonomy" id="2486360"/>
    <lineage>
        <taxon>Eukaryota</taxon>
        <taxon>Fungi</taxon>
        <taxon>Dikarya</taxon>
        <taxon>Ascomycota</taxon>
        <taxon>Pezizomycotina</taxon>
        <taxon>Eurotiomycetes</taxon>
        <taxon>Chaetothyriomycetidae</taxon>
        <taxon>Chaetothyriales</taxon>
        <taxon>Herpotrichiellaceae</taxon>
        <taxon>Exophiala</taxon>
    </lineage>
</organism>
<keyword evidence="8" id="KW-0418">Kinase</keyword>
<dbReference type="InterPro" id="IPR020846">
    <property type="entry name" value="MFS_dom"/>
</dbReference>
<dbReference type="SUPFAM" id="SSF103473">
    <property type="entry name" value="MFS general substrate transporter"/>
    <property type="match status" value="1"/>
</dbReference>
<dbReference type="Pfam" id="PF07690">
    <property type="entry name" value="MFS_1"/>
    <property type="match status" value="1"/>
</dbReference>
<dbReference type="PANTHER" id="PTHR23502:SF29">
    <property type="entry name" value="TRANSPORTER, PUTATIVE (AFU_ORTHOLOGUE AFUA_6G06680)-RELATED"/>
    <property type="match status" value="1"/>
</dbReference>
<feature type="domain" description="Major facilitator superfamily (MFS) profile" evidence="7">
    <location>
        <begin position="79"/>
        <end position="543"/>
    </location>
</feature>
<keyword evidence="9" id="KW-1185">Reference proteome</keyword>
<feature type="transmembrane region" description="Helical" evidence="6">
    <location>
        <begin position="486"/>
        <end position="509"/>
    </location>
</feature>
<dbReference type="EMBL" id="MU404353">
    <property type="protein sequence ID" value="KAI1613924.1"/>
    <property type="molecule type" value="Genomic_DNA"/>
</dbReference>
<feature type="transmembrane region" description="Helical" evidence="6">
    <location>
        <begin position="212"/>
        <end position="230"/>
    </location>
</feature>
<feature type="transmembrane region" description="Helical" evidence="6">
    <location>
        <begin position="144"/>
        <end position="165"/>
    </location>
</feature>
<comment type="subcellular location">
    <subcellularLocation>
        <location evidence="1">Membrane</location>
        <topology evidence="1">Multi-pass membrane protein</topology>
    </subcellularLocation>
</comment>
<dbReference type="PROSITE" id="PS50850">
    <property type="entry name" value="MFS"/>
    <property type="match status" value="1"/>
</dbReference>
<feature type="transmembrane region" description="Helical" evidence="6">
    <location>
        <begin position="236"/>
        <end position="256"/>
    </location>
</feature>
<proteinExistence type="predicted"/>
<keyword evidence="4 6" id="KW-0472">Membrane</keyword>
<dbReference type="GO" id="GO:0016301">
    <property type="term" value="F:kinase activity"/>
    <property type="evidence" value="ECO:0007669"/>
    <property type="project" value="UniProtKB-KW"/>
</dbReference>
<evidence type="ECO:0000256" key="3">
    <source>
        <dbReference type="ARBA" id="ARBA00022989"/>
    </source>
</evidence>
<name>A0AAN6DYM3_9EURO</name>
<feature type="transmembrane region" description="Helical" evidence="6">
    <location>
        <begin position="458"/>
        <end position="479"/>
    </location>
</feature>
<evidence type="ECO:0000256" key="5">
    <source>
        <dbReference type="SAM" id="MobiDB-lite"/>
    </source>
</evidence>
<feature type="transmembrane region" description="Helical" evidence="6">
    <location>
        <begin position="424"/>
        <end position="446"/>
    </location>
</feature>
<dbReference type="InterPro" id="IPR036259">
    <property type="entry name" value="MFS_trans_sf"/>
</dbReference>
<evidence type="ECO:0000256" key="6">
    <source>
        <dbReference type="SAM" id="Phobius"/>
    </source>
</evidence>
<dbReference type="Gene3D" id="1.20.1250.20">
    <property type="entry name" value="MFS general substrate transporter like domains"/>
    <property type="match status" value="1"/>
</dbReference>